<reference evidence="1" key="1">
    <citation type="journal article" date="2020" name="Nature">
        <title>Giant virus diversity and host interactions through global metagenomics.</title>
        <authorList>
            <person name="Schulz F."/>
            <person name="Roux S."/>
            <person name="Paez-Espino D."/>
            <person name="Jungbluth S."/>
            <person name="Walsh D.A."/>
            <person name="Denef V.J."/>
            <person name="McMahon K.D."/>
            <person name="Konstantinidis K.T."/>
            <person name="Eloe-Fadrosh E.A."/>
            <person name="Kyrpides N.C."/>
            <person name="Woyke T."/>
        </authorList>
    </citation>
    <scope>NUCLEOTIDE SEQUENCE</scope>
    <source>
        <strain evidence="1">GVMAG-M-3300010158-55</strain>
    </source>
</reference>
<dbReference type="AlphaFoldDB" id="A0A6C0B7L4"/>
<proteinExistence type="predicted"/>
<organism evidence="1">
    <name type="scientific">viral metagenome</name>
    <dbReference type="NCBI Taxonomy" id="1070528"/>
    <lineage>
        <taxon>unclassified sequences</taxon>
        <taxon>metagenomes</taxon>
        <taxon>organismal metagenomes</taxon>
    </lineage>
</organism>
<evidence type="ECO:0000313" key="1">
    <source>
        <dbReference type="EMBL" id="QHS88217.1"/>
    </source>
</evidence>
<name>A0A6C0B7L4_9ZZZZ</name>
<dbReference type="EMBL" id="MN739094">
    <property type="protein sequence ID" value="QHS88217.1"/>
    <property type="molecule type" value="Genomic_DNA"/>
</dbReference>
<protein>
    <submittedName>
        <fullName evidence="1">Uncharacterized protein</fullName>
    </submittedName>
</protein>
<accession>A0A6C0B7L4</accession>
<sequence>MFKMFNSKPSQPVQRTTNPILLAQKATAFLDKNYTRYDPNGGLPEIFYMLEPNSINGMKKISMPARHRRFDNVAKIYTTPFSEVTYKNLSDGEIHKPTMIPLTVKLSEPIWYRNINVFGNSASDAVLGGTRRRKSTRRQRKSRRR</sequence>